<organism evidence="9 10">
    <name type="scientific">Caldibacillus debilis</name>
    <dbReference type="NCBI Taxonomy" id="301148"/>
    <lineage>
        <taxon>Bacteria</taxon>
        <taxon>Bacillati</taxon>
        <taxon>Bacillota</taxon>
        <taxon>Bacilli</taxon>
        <taxon>Bacillales</taxon>
        <taxon>Bacillaceae</taxon>
        <taxon>Caldibacillus</taxon>
    </lineage>
</organism>
<dbReference type="PANTHER" id="PTHR42747:SF4">
    <property type="entry name" value="BLR1330 PROTEIN"/>
    <property type="match status" value="1"/>
</dbReference>
<evidence type="ECO:0000256" key="6">
    <source>
        <dbReference type="ARBA" id="ARBA00023002"/>
    </source>
</evidence>
<keyword evidence="8" id="KW-0175">Coiled coil</keyword>
<feature type="coiled-coil region" evidence="8">
    <location>
        <begin position="297"/>
        <end position="324"/>
    </location>
</feature>
<dbReference type="InterPro" id="IPR004136">
    <property type="entry name" value="NMO"/>
</dbReference>
<dbReference type="RefSeq" id="WP_061570150.1">
    <property type="nucleotide sequence ID" value="NZ_LQYT01000135.1"/>
</dbReference>
<dbReference type="PANTHER" id="PTHR42747">
    <property type="entry name" value="NITRONATE MONOOXYGENASE-RELATED"/>
    <property type="match status" value="1"/>
</dbReference>
<dbReference type="Gene3D" id="3.20.20.70">
    <property type="entry name" value="Aldolase class I"/>
    <property type="match status" value="1"/>
</dbReference>
<protein>
    <recommendedName>
        <fullName evidence="3">Probable nitronate monooxygenase</fullName>
    </recommendedName>
</protein>
<dbReference type="FunFam" id="3.20.20.70:FF:000210">
    <property type="entry name" value="2-nitropropane dioxygenase"/>
    <property type="match status" value="1"/>
</dbReference>
<dbReference type="Pfam" id="PF03060">
    <property type="entry name" value="NMO"/>
    <property type="match status" value="1"/>
</dbReference>
<evidence type="ECO:0000256" key="3">
    <source>
        <dbReference type="ARBA" id="ARBA00013457"/>
    </source>
</evidence>
<comment type="similarity">
    <text evidence="2">Belongs to the nitronate monooxygenase family. NMO class I subfamily.</text>
</comment>
<gene>
    <name evidence="9" type="ORF">B4135_0508</name>
</gene>
<comment type="function">
    <text evidence="1">Nitronate monooxygenase that uses molecular oxygen to catalyze the oxidative denitrification of alkyl nitronates. Acts on propionate 3-nitronate (P3N), the presumed physiological substrate. Probably functions in the detoxification of P3N, a metabolic poison produced by plants and fungi as a defense mechanism.</text>
</comment>
<evidence type="ECO:0000256" key="5">
    <source>
        <dbReference type="ARBA" id="ARBA00022643"/>
    </source>
</evidence>
<dbReference type="CDD" id="cd04730">
    <property type="entry name" value="NPD_like"/>
    <property type="match status" value="1"/>
</dbReference>
<keyword evidence="5" id="KW-0288">FMN</keyword>
<dbReference type="OrthoDB" id="9778912at2"/>
<keyword evidence="4" id="KW-0285">Flavoprotein</keyword>
<keyword evidence="7" id="KW-0503">Monooxygenase</keyword>
<dbReference type="GO" id="GO:0018580">
    <property type="term" value="F:nitronate monooxygenase activity"/>
    <property type="evidence" value="ECO:0007669"/>
    <property type="project" value="InterPro"/>
</dbReference>
<evidence type="ECO:0000256" key="2">
    <source>
        <dbReference type="ARBA" id="ARBA00009881"/>
    </source>
</evidence>
<reference evidence="9 10" key="1">
    <citation type="submission" date="2016-01" db="EMBL/GenBank/DDBJ databases">
        <title>Draft Genome Sequences of Seven Thermophilic Sporeformers Isolated from Foods.</title>
        <authorList>
            <person name="Berendsen E.M."/>
            <person name="Wells-Bennik M.H."/>
            <person name="Krawcyk A.O."/>
            <person name="De Jong A."/>
            <person name="Holsappel S."/>
            <person name="Eijlander R.T."/>
            <person name="Kuipers O.P."/>
        </authorList>
    </citation>
    <scope>NUCLEOTIDE SEQUENCE [LARGE SCALE GENOMIC DNA]</scope>
    <source>
        <strain evidence="9 10">B4135</strain>
    </source>
</reference>
<evidence type="ECO:0000256" key="1">
    <source>
        <dbReference type="ARBA" id="ARBA00003535"/>
    </source>
</evidence>
<name>A0A150L9Z4_9BACI</name>
<evidence type="ECO:0000313" key="9">
    <source>
        <dbReference type="EMBL" id="KYD08826.1"/>
    </source>
</evidence>
<evidence type="ECO:0000313" key="10">
    <source>
        <dbReference type="Proteomes" id="UP000075683"/>
    </source>
</evidence>
<proteinExistence type="inferred from homology"/>
<dbReference type="STRING" id="301148.B4135_0508"/>
<dbReference type="Proteomes" id="UP000075683">
    <property type="component" value="Unassembled WGS sequence"/>
</dbReference>
<dbReference type="InterPro" id="IPR013785">
    <property type="entry name" value="Aldolase_TIM"/>
</dbReference>
<dbReference type="EMBL" id="LQYT01000135">
    <property type="protein sequence ID" value="KYD08826.1"/>
    <property type="molecule type" value="Genomic_DNA"/>
</dbReference>
<sequence length="324" mass="35429">MANQEWVRRLKESLRLPLFVAPMFLISNPAMVLTACEAGVIGSFPALNARTGDILEEWLKEIKGQWDEWKRKNRKEPAPWAVNLICHRSNARYGEDLKRIEKYQPPIVITSLGDPGPVAKIVHGYGGVVFSDVINVKFAKKAIEKGTDGLILVAGGAGGHGGTYNPFAFLHEVREFWDGPVVLAGGMARGEDILAAEVLGADFVYMGSRFIPSEESAADEEYKQMVLDASIEDILYTDAFSGVHANFLIPSIVKAGLDPADLQGKGKVDFSEMNGPKRKAWKDIWSAGHGVGAVKKRQSVAEIVAELEAQYRAAKRKIANGHGE</sequence>
<dbReference type="AlphaFoldDB" id="A0A150L9Z4"/>
<keyword evidence="6" id="KW-0560">Oxidoreductase</keyword>
<evidence type="ECO:0000256" key="7">
    <source>
        <dbReference type="ARBA" id="ARBA00023033"/>
    </source>
</evidence>
<accession>A0A150L9Z4</accession>
<dbReference type="PATRIC" id="fig|301148.3.peg.2153"/>
<evidence type="ECO:0000256" key="4">
    <source>
        <dbReference type="ARBA" id="ARBA00022630"/>
    </source>
</evidence>
<comment type="caution">
    <text evidence="9">The sequence shown here is derived from an EMBL/GenBank/DDBJ whole genome shotgun (WGS) entry which is preliminary data.</text>
</comment>
<dbReference type="SUPFAM" id="SSF51412">
    <property type="entry name" value="Inosine monophosphate dehydrogenase (IMPDH)"/>
    <property type="match status" value="1"/>
</dbReference>
<evidence type="ECO:0000256" key="8">
    <source>
        <dbReference type="SAM" id="Coils"/>
    </source>
</evidence>